<dbReference type="NCBIfam" id="TIGR00787">
    <property type="entry name" value="dctP"/>
    <property type="match status" value="1"/>
</dbReference>
<proteinExistence type="inferred from homology"/>
<evidence type="ECO:0000256" key="2">
    <source>
        <dbReference type="ARBA" id="ARBA00009023"/>
    </source>
</evidence>
<feature type="chain" id="PRO_5047020060" evidence="5">
    <location>
        <begin position="23"/>
        <end position="323"/>
    </location>
</feature>
<dbReference type="Proteomes" id="UP001215503">
    <property type="component" value="Unassembled WGS sequence"/>
</dbReference>
<dbReference type="CDD" id="cd13675">
    <property type="entry name" value="PBP2_TRAP_SBP_like_5"/>
    <property type="match status" value="1"/>
</dbReference>
<dbReference type="PANTHER" id="PTHR33376">
    <property type="match status" value="1"/>
</dbReference>
<comment type="caution">
    <text evidence="6">The sequence shown here is derived from an EMBL/GenBank/DDBJ whole genome shotgun (WGS) entry which is preliminary data.</text>
</comment>
<dbReference type="InterPro" id="IPR004682">
    <property type="entry name" value="TRAP_DctP"/>
</dbReference>
<keyword evidence="4 5" id="KW-0732">Signal</keyword>
<accession>A0ABT5YPF3</accession>
<evidence type="ECO:0000313" key="6">
    <source>
        <dbReference type="EMBL" id="MDF2096845.1"/>
    </source>
</evidence>
<dbReference type="EMBL" id="JARHUD010000007">
    <property type="protein sequence ID" value="MDF2096845.1"/>
    <property type="molecule type" value="Genomic_DNA"/>
</dbReference>
<organism evidence="6 7">
    <name type="scientific">Aquibaculum arenosum</name>
    <dbReference type="NCBI Taxonomy" id="3032591"/>
    <lineage>
        <taxon>Bacteria</taxon>
        <taxon>Pseudomonadati</taxon>
        <taxon>Pseudomonadota</taxon>
        <taxon>Alphaproteobacteria</taxon>
        <taxon>Rhodospirillales</taxon>
        <taxon>Rhodovibrionaceae</taxon>
        <taxon>Aquibaculum</taxon>
    </lineage>
</organism>
<gene>
    <name evidence="6" type="ORF">P2G67_12755</name>
</gene>
<dbReference type="PIRSF" id="PIRSF006470">
    <property type="entry name" value="DctB"/>
    <property type="match status" value="1"/>
</dbReference>
<keyword evidence="3" id="KW-0813">Transport</keyword>
<protein>
    <submittedName>
        <fullName evidence="6">TRAP transporter substrate-binding protein</fullName>
    </submittedName>
</protein>
<evidence type="ECO:0000256" key="5">
    <source>
        <dbReference type="SAM" id="SignalP"/>
    </source>
</evidence>
<evidence type="ECO:0000313" key="7">
    <source>
        <dbReference type="Proteomes" id="UP001215503"/>
    </source>
</evidence>
<dbReference type="NCBIfam" id="NF037995">
    <property type="entry name" value="TRAP_S1"/>
    <property type="match status" value="1"/>
</dbReference>
<evidence type="ECO:0000256" key="1">
    <source>
        <dbReference type="ARBA" id="ARBA00004196"/>
    </source>
</evidence>
<name>A0ABT5YPF3_9PROT</name>
<evidence type="ECO:0000256" key="3">
    <source>
        <dbReference type="ARBA" id="ARBA00022448"/>
    </source>
</evidence>
<dbReference type="RefSeq" id="WP_275823602.1">
    <property type="nucleotide sequence ID" value="NZ_JARHUD010000007.1"/>
</dbReference>
<comment type="similarity">
    <text evidence="2">Belongs to the bacterial solute-binding protein 7 family.</text>
</comment>
<reference evidence="6 7" key="1">
    <citation type="submission" date="2023-03" db="EMBL/GenBank/DDBJ databases">
        <title>Fodinicurvata sp. CAU 1616 isolated from sea sendiment.</title>
        <authorList>
            <person name="Kim W."/>
        </authorList>
    </citation>
    <scope>NUCLEOTIDE SEQUENCE [LARGE SCALE GENOMIC DNA]</scope>
    <source>
        <strain evidence="6 7">CAU 1616</strain>
    </source>
</reference>
<feature type="signal peptide" evidence="5">
    <location>
        <begin position="1"/>
        <end position="22"/>
    </location>
</feature>
<dbReference type="InterPro" id="IPR018389">
    <property type="entry name" value="DctP_fam"/>
</dbReference>
<sequence length="323" mass="34988">MKYVASLAAAAAILVTGGVATAQQELSLGYPLAQDSHYGDGAVAFRETLERLSDGKFTVVEHPSSALGGERDMIEGLQIGSVDLVITSSGPLGNFAPEVLVLDLPFLFRDYEHARGVLDGEIGQEMLENMRDQDLVGLAWSENGFRHLTNSQRAVDAPEDLDGLKVRTMENQVHMRAFEAMGAAPTPMAWPEVYTALQQGTVDGQENPIPVIAAAKFWEVQDHVSLTGHVYSPAIVLASPFVIDGLSEEEQGWFYEAAAASAAATRARVEADEARGIELFREHGMDVVTEVDKAPFQEAAAPAWESFIADNGDELIQRIQAFE</sequence>
<dbReference type="Gene3D" id="3.40.190.170">
    <property type="entry name" value="Bacterial extracellular solute-binding protein, family 7"/>
    <property type="match status" value="1"/>
</dbReference>
<dbReference type="InterPro" id="IPR038404">
    <property type="entry name" value="TRAP_DctP_sf"/>
</dbReference>
<evidence type="ECO:0000256" key="4">
    <source>
        <dbReference type="ARBA" id="ARBA00022729"/>
    </source>
</evidence>
<dbReference type="Pfam" id="PF03480">
    <property type="entry name" value="DctP"/>
    <property type="match status" value="1"/>
</dbReference>
<comment type="subcellular location">
    <subcellularLocation>
        <location evidence="1">Cell envelope</location>
    </subcellularLocation>
</comment>
<keyword evidence="7" id="KW-1185">Reference proteome</keyword>
<dbReference type="PANTHER" id="PTHR33376:SF4">
    <property type="entry name" value="SIALIC ACID-BINDING PERIPLASMIC PROTEIN SIAP"/>
    <property type="match status" value="1"/>
</dbReference>